<protein>
    <submittedName>
        <fullName evidence="1">Uncharacterized protein</fullName>
    </submittedName>
</protein>
<proteinExistence type="predicted"/>
<sequence>MQFPSCYEKYIETEGSTSLGFKAMWYACVPHSEPKVIEGSWASDFEWNAFFEGRHPTPREAFPDDLPPSLAFRSGVNSPERADNAARLWSIKFIGREETCRLFPHIPPTFFAEEILEQRLIWEVAGYPTYTFEPIGP</sequence>
<evidence type="ECO:0000313" key="1">
    <source>
        <dbReference type="EMBL" id="MDP4540687.1"/>
    </source>
</evidence>
<dbReference type="RefSeq" id="WP_305930691.1">
    <property type="nucleotide sequence ID" value="NZ_JAVAIL010000005.1"/>
</dbReference>
<dbReference type="EMBL" id="JAVAIL010000005">
    <property type="protein sequence ID" value="MDP4540687.1"/>
    <property type="molecule type" value="Genomic_DNA"/>
</dbReference>
<evidence type="ECO:0000313" key="2">
    <source>
        <dbReference type="Proteomes" id="UP001235664"/>
    </source>
</evidence>
<keyword evidence="2" id="KW-1185">Reference proteome</keyword>
<reference evidence="1 2" key="1">
    <citation type="submission" date="2023-08" db="EMBL/GenBank/DDBJ databases">
        <title>genomic of DY56.</title>
        <authorList>
            <person name="Wang Y."/>
        </authorList>
    </citation>
    <scope>NUCLEOTIDE SEQUENCE [LARGE SCALE GENOMIC DNA]</scope>
    <source>
        <strain evidence="1 2">DY56-A-20</strain>
    </source>
</reference>
<dbReference type="Proteomes" id="UP001235664">
    <property type="component" value="Unassembled WGS sequence"/>
</dbReference>
<name>A0ABT9HBN0_9SPHN</name>
<comment type="caution">
    <text evidence="1">The sequence shown here is derived from an EMBL/GenBank/DDBJ whole genome shotgun (WGS) entry which is preliminary data.</text>
</comment>
<accession>A0ABT9HBN0</accession>
<organism evidence="1 2">
    <name type="scientific">Qipengyuania benthica</name>
    <dbReference type="NCBI Taxonomy" id="3067651"/>
    <lineage>
        <taxon>Bacteria</taxon>
        <taxon>Pseudomonadati</taxon>
        <taxon>Pseudomonadota</taxon>
        <taxon>Alphaproteobacteria</taxon>
        <taxon>Sphingomonadales</taxon>
        <taxon>Erythrobacteraceae</taxon>
        <taxon>Qipengyuania</taxon>
    </lineage>
</organism>
<gene>
    <name evidence="1" type="ORF">Q9K01_13730</name>
</gene>